<dbReference type="EMBL" id="JABVXQ010000011">
    <property type="protein sequence ID" value="KAF6086157.1"/>
    <property type="molecule type" value="Genomic_DNA"/>
</dbReference>
<protein>
    <submittedName>
        <fullName evidence="1">Uncharacterized protein</fullName>
    </submittedName>
</protein>
<proteinExistence type="predicted"/>
<reference evidence="1 2" key="1">
    <citation type="journal article" date="2020" name="Nature">
        <title>Six reference-quality genomes reveal evolution of bat adaptations.</title>
        <authorList>
            <person name="Jebb D."/>
            <person name="Huang Z."/>
            <person name="Pippel M."/>
            <person name="Hughes G.M."/>
            <person name="Lavrichenko K."/>
            <person name="Devanna P."/>
            <person name="Winkler S."/>
            <person name="Jermiin L.S."/>
            <person name="Skirmuntt E.C."/>
            <person name="Katzourakis A."/>
            <person name="Burkitt-Gray L."/>
            <person name="Ray D.A."/>
            <person name="Sullivan K.A.M."/>
            <person name="Roscito J.G."/>
            <person name="Kirilenko B.M."/>
            <person name="Davalos L.M."/>
            <person name="Corthals A.P."/>
            <person name="Power M.L."/>
            <person name="Jones G."/>
            <person name="Ransome R.D."/>
            <person name="Dechmann D.K.N."/>
            <person name="Locatelli A.G."/>
            <person name="Puechmaille S.J."/>
            <person name="Fedrigo O."/>
            <person name="Jarvis E.D."/>
            <person name="Hiller M."/>
            <person name="Vernes S.C."/>
            <person name="Myers E.W."/>
            <person name="Teeling E.C."/>
        </authorList>
    </citation>
    <scope>NUCLEOTIDE SEQUENCE [LARGE SCALE GENOMIC DNA]</scope>
    <source>
        <strain evidence="1">Bat1K_MPI-CBG_1</strain>
    </source>
</reference>
<name>A0A833YZZ1_9CHIR</name>
<organism evidence="1 2">
    <name type="scientific">Phyllostomus discolor</name>
    <name type="common">pale spear-nosed bat</name>
    <dbReference type="NCBI Taxonomy" id="89673"/>
    <lineage>
        <taxon>Eukaryota</taxon>
        <taxon>Metazoa</taxon>
        <taxon>Chordata</taxon>
        <taxon>Craniata</taxon>
        <taxon>Vertebrata</taxon>
        <taxon>Euteleostomi</taxon>
        <taxon>Mammalia</taxon>
        <taxon>Eutheria</taxon>
        <taxon>Laurasiatheria</taxon>
        <taxon>Chiroptera</taxon>
        <taxon>Yangochiroptera</taxon>
        <taxon>Phyllostomidae</taxon>
        <taxon>Phyllostominae</taxon>
        <taxon>Phyllostomus</taxon>
    </lineage>
</organism>
<evidence type="ECO:0000313" key="1">
    <source>
        <dbReference type="EMBL" id="KAF6086157.1"/>
    </source>
</evidence>
<dbReference type="Proteomes" id="UP000664940">
    <property type="component" value="Unassembled WGS sequence"/>
</dbReference>
<accession>A0A833YZZ1</accession>
<gene>
    <name evidence="1" type="ORF">HJG60_008363</name>
</gene>
<dbReference type="AlphaFoldDB" id="A0A833YZZ1"/>
<evidence type="ECO:0000313" key="2">
    <source>
        <dbReference type="Proteomes" id="UP000664940"/>
    </source>
</evidence>
<comment type="caution">
    <text evidence="1">The sequence shown here is derived from an EMBL/GenBank/DDBJ whole genome shotgun (WGS) entry which is preliminary data.</text>
</comment>
<sequence length="152" mass="17087">MQGVLDLKNIRLKQMGHVVDTKMKVGVYVNFGGQRMACFDKKESLGVKLESWSEYAEYVKWITMLSHGRGKENIVVKQKAWLQQTKAVGGEQKVLLEDSNGVEAEQEARSEDTECVGTQQTASFEEMQSVGVQHEAWSAETKCVKAEQKSRS</sequence>